<evidence type="ECO:0000313" key="1">
    <source>
        <dbReference type="EMBL" id="KAJ9610150.1"/>
    </source>
</evidence>
<protein>
    <submittedName>
        <fullName evidence="1">Uncharacterized protein</fullName>
    </submittedName>
</protein>
<name>A0AA38XB00_9EURO</name>
<dbReference type="EMBL" id="JAPDRN010000244">
    <property type="protein sequence ID" value="KAJ9610150.1"/>
    <property type="molecule type" value="Genomic_DNA"/>
</dbReference>
<sequence>MNAEPCVEALSRSIKDPAKVAEQVGGRTAYTGEDAKVVLNGEGEGHNCHSKKQRWVERPEAKHSFHLPEEGIKHLVKQDRESLIDALAQEFSETGLGSDDEPNQRGVEIEEIIDFVGAIADQTDASSD</sequence>
<gene>
    <name evidence="1" type="ORF">H2204_015415</name>
</gene>
<comment type="caution">
    <text evidence="1">The sequence shown here is derived from an EMBL/GenBank/DDBJ whole genome shotgun (WGS) entry which is preliminary data.</text>
</comment>
<reference evidence="1" key="1">
    <citation type="submission" date="2022-10" db="EMBL/GenBank/DDBJ databases">
        <title>Culturing micro-colonial fungi from biological soil crusts in the Mojave desert and describing Neophaeococcomyces mojavensis, and introducing the new genera and species Taxawa tesnikishii.</title>
        <authorList>
            <person name="Kurbessoian T."/>
            <person name="Stajich J.E."/>
        </authorList>
    </citation>
    <scope>NUCLEOTIDE SEQUENCE</scope>
    <source>
        <strain evidence="1">TK_35</strain>
    </source>
</reference>
<dbReference type="AlphaFoldDB" id="A0AA38XB00"/>
<proteinExistence type="predicted"/>
<organism evidence="1">
    <name type="scientific">Knufia peltigerae</name>
    <dbReference type="NCBI Taxonomy" id="1002370"/>
    <lineage>
        <taxon>Eukaryota</taxon>
        <taxon>Fungi</taxon>
        <taxon>Dikarya</taxon>
        <taxon>Ascomycota</taxon>
        <taxon>Pezizomycotina</taxon>
        <taxon>Eurotiomycetes</taxon>
        <taxon>Chaetothyriomycetidae</taxon>
        <taxon>Chaetothyriales</taxon>
        <taxon>Trichomeriaceae</taxon>
        <taxon>Knufia</taxon>
    </lineage>
</organism>
<accession>A0AA38XB00</accession>